<gene>
    <name evidence="2" type="ORF">Bca52824_016490</name>
</gene>
<dbReference type="EMBL" id="JAAMPC010000003">
    <property type="protein sequence ID" value="KAG2323277.1"/>
    <property type="molecule type" value="Genomic_DNA"/>
</dbReference>
<keyword evidence="3" id="KW-1185">Reference proteome</keyword>
<organism evidence="2 3">
    <name type="scientific">Brassica carinata</name>
    <name type="common">Ethiopian mustard</name>
    <name type="synonym">Abyssinian cabbage</name>
    <dbReference type="NCBI Taxonomy" id="52824"/>
    <lineage>
        <taxon>Eukaryota</taxon>
        <taxon>Viridiplantae</taxon>
        <taxon>Streptophyta</taxon>
        <taxon>Embryophyta</taxon>
        <taxon>Tracheophyta</taxon>
        <taxon>Spermatophyta</taxon>
        <taxon>Magnoliopsida</taxon>
        <taxon>eudicotyledons</taxon>
        <taxon>Gunneridae</taxon>
        <taxon>Pentapetalae</taxon>
        <taxon>rosids</taxon>
        <taxon>malvids</taxon>
        <taxon>Brassicales</taxon>
        <taxon>Brassicaceae</taxon>
        <taxon>Brassiceae</taxon>
        <taxon>Brassica</taxon>
    </lineage>
</organism>
<accession>A0A8X8B6P9</accession>
<sequence>METAKKDKEGDQDDEVVAVGSSSEDTTVKEGRKKRVLKRLRLCSSKQQKTSASSTPTQSHFLRSEDTAKSPFLTQGRSKKAADQSDTGMAGVNKKRNDQFCKRKVIAERLVDMMETDQKSSMESTVSSLGSYVEKVVAEFYAGLPDTKVEADTIRGHLYKFSPAMINEAQDLVPLSEEEEEEDTTLDAIPVTELADLHEALEDTSRALQALTDIVKDLMHSVAGGEDEE</sequence>
<evidence type="ECO:0000313" key="3">
    <source>
        <dbReference type="Proteomes" id="UP000886595"/>
    </source>
</evidence>
<feature type="compositionally biased region" description="Basic residues" evidence="1">
    <location>
        <begin position="31"/>
        <end position="41"/>
    </location>
</feature>
<comment type="caution">
    <text evidence="2">The sequence shown here is derived from an EMBL/GenBank/DDBJ whole genome shotgun (WGS) entry which is preliminary data.</text>
</comment>
<dbReference type="OrthoDB" id="10588805at2759"/>
<feature type="region of interest" description="Disordered" evidence="1">
    <location>
        <begin position="1"/>
        <end position="95"/>
    </location>
</feature>
<protein>
    <submittedName>
        <fullName evidence="2">Uncharacterized protein</fullName>
    </submittedName>
</protein>
<name>A0A8X8B6P9_BRACI</name>
<proteinExistence type="predicted"/>
<feature type="compositionally biased region" description="Low complexity" evidence="1">
    <location>
        <begin position="42"/>
        <end position="59"/>
    </location>
</feature>
<evidence type="ECO:0000313" key="2">
    <source>
        <dbReference type="EMBL" id="KAG2323277.1"/>
    </source>
</evidence>
<evidence type="ECO:0000256" key="1">
    <source>
        <dbReference type="SAM" id="MobiDB-lite"/>
    </source>
</evidence>
<reference evidence="2 3" key="1">
    <citation type="submission" date="2020-02" db="EMBL/GenBank/DDBJ databases">
        <authorList>
            <person name="Ma Q."/>
            <person name="Huang Y."/>
            <person name="Song X."/>
            <person name="Pei D."/>
        </authorList>
    </citation>
    <scope>NUCLEOTIDE SEQUENCE [LARGE SCALE GENOMIC DNA]</scope>
    <source>
        <strain evidence="2">Sxm20200214</strain>
        <tissue evidence="2">Leaf</tissue>
    </source>
</reference>
<dbReference type="AlphaFoldDB" id="A0A8X8B6P9"/>
<dbReference type="Proteomes" id="UP000886595">
    <property type="component" value="Unassembled WGS sequence"/>
</dbReference>